<dbReference type="RefSeq" id="WP_004663567.1">
    <property type="nucleotide sequence ID" value="NZ_BMDV01000006.1"/>
</dbReference>
<sequence>MDLFQVLLNIYDYQDDQTIYVIEPWLLESTAIVLKEPPEGLIQVKHNSSIFEYFLEVFVVKEILKNLEQQNLCLRDQCLHIIEYAIYDA</sequence>
<accession>A0ABN0JKW6</accession>
<name>A0ABN0JKW6_9GAMM</name>
<keyword evidence="2" id="KW-1185">Reference proteome</keyword>
<evidence type="ECO:0000313" key="2">
    <source>
        <dbReference type="Proteomes" id="UP000013190"/>
    </source>
</evidence>
<comment type="caution">
    <text evidence="1">The sequence shown here is derived from an EMBL/GenBank/DDBJ whole genome shotgun (WGS) entry which is preliminary data.</text>
</comment>
<protein>
    <submittedName>
        <fullName evidence="1">Uncharacterized protein</fullName>
    </submittedName>
</protein>
<dbReference type="Proteomes" id="UP000013190">
    <property type="component" value="Unassembled WGS sequence"/>
</dbReference>
<gene>
    <name evidence="1" type="ORF">F992_02820</name>
</gene>
<dbReference type="EMBL" id="APOJ01000029">
    <property type="protein sequence ID" value="ENU25951.1"/>
    <property type="molecule type" value="Genomic_DNA"/>
</dbReference>
<proteinExistence type="predicted"/>
<reference evidence="1 2" key="2">
    <citation type="journal article" date="2016" name="Int. J. Syst. Evol. Microbiol.">
        <title>Taxonomy of haemolytic and/or proteolytic strains of the genus Acinetobacter with the proposal of Acinetobacter courvalinii sp. nov. (genomic species 14 sensu Bouvet &amp; Jeanjean), Acinetobacter dispersus sp. nov. (genomic species 17), Acinetobacter modestus sp. nov., Acinetobacter proteolyticus sp. nov. and Acinetobacter vivianii sp. nov.</title>
        <authorList>
            <person name="Nemec A."/>
            <person name="Radolfova-Krizova L."/>
            <person name="Maixnerova M."/>
            <person name="Vrestiakova E."/>
            <person name="Jezek P."/>
            <person name="Sedo O."/>
        </authorList>
    </citation>
    <scope>NUCLEOTIDE SEQUENCE [LARGE SCALE GENOMIC DNA]</scope>
    <source>
        <strain evidence="1 2">NIPH 236</strain>
    </source>
</reference>
<evidence type="ECO:0000313" key="1">
    <source>
        <dbReference type="EMBL" id="ENU25951.1"/>
    </source>
</evidence>
<organism evidence="1 2">
    <name type="scientific">Acinetobacter modestus</name>
    <dbReference type="NCBI Taxonomy" id="1776740"/>
    <lineage>
        <taxon>Bacteria</taxon>
        <taxon>Pseudomonadati</taxon>
        <taxon>Pseudomonadota</taxon>
        <taxon>Gammaproteobacteria</taxon>
        <taxon>Moraxellales</taxon>
        <taxon>Moraxellaceae</taxon>
        <taxon>Acinetobacter</taxon>
    </lineage>
</organism>
<dbReference type="GeneID" id="92836170"/>
<reference evidence="2" key="1">
    <citation type="submission" date="2013-02" db="EMBL/GenBank/DDBJ databases">
        <title>The Genome Sequence of Acinetobacter sp. NIPH 236.</title>
        <authorList>
            <consortium name="The Broad Institute Genome Sequencing Platform"/>
            <consortium name="The Broad Institute Genome Sequencing Center for Infectious Disease"/>
            <person name="Cerqueira G."/>
            <person name="Feldgarden M."/>
            <person name="Courvalin P."/>
            <person name="Perichon B."/>
            <person name="Grillot-Courvalin C."/>
            <person name="Clermont D."/>
            <person name="Rocha E."/>
            <person name="Yoon E.-J."/>
            <person name="Nemec A."/>
            <person name="Walker B."/>
            <person name="Young S.K."/>
            <person name="Zeng Q."/>
            <person name="Gargeya S."/>
            <person name="Fitzgerald M."/>
            <person name="Haas B."/>
            <person name="Abouelleil A."/>
            <person name="Alvarado L."/>
            <person name="Arachchi H.M."/>
            <person name="Berlin A.M."/>
            <person name="Chapman S.B."/>
            <person name="Dewar J."/>
            <person name="Goldberg J."/>
            <person name="Griggs A."/>
            <person name="Gujja S."/>
            <person name="Hansen M."/>
            <person name="Howarth C."/>
            <person name="Imamovic A."/>
            <person name="Larimer J."/>
            <person name="McCowan C."/>
            <person name="Murphy C."/>
            <person name="Neiman D."/>
            <person name="Pearson M."/>
            <person name="Priest M."/>
            <person name="Roberts A."/>
            <person name="Saif S."/>
            <person name="Shea T."/>
            <person name="Sisk P."/>
            <person name="Sykes S."/>
            <person name="Wortman J."/>
            <person name="Nusbaum C."/>
            <person name="Birren B."/>
        </authorList>
    </citation>
    <scope>NUCLEOTIDE SEQUENCE [LARGE SCALE GENOMIC DNA]</scope>
    <source>
        <strain evidence="2">NIPH 236</strain>
    </source>
</reference>